<accession>A0A6A3MV70</accession>
<evidence type="ECO:0000256" key="1">
    <source>
        <dbReference type="PROSITE-ProRule" id="PRU00047"/>
    </source>
</evidence>
<comment type="caution">
    <text evidence="4">The sequence shown here is derived from an EMBL/GenBank/DDBJ whole genome shotgun (WGS) entry which is preliminary data.</text>
</comment>
<dbReference type="EMBL" id="QXFV01000616">
    <property type="protein sequence ID" value="KAE9032724.1"/>
    <property type="molecule type" value="Genomic_DNA"/>
</dbReference>
<name>A0A6A3MV70_9STRA</name>
<feature type="domain" description="CCHC-type" evidence="3">
    <location>
        <begin position="347"/>
        <end position="361"/>
    </location>
</feature>
<sequence length="555" mass="62356">MVKKKLQVKSMPRLRSWMRSSCSRIDVIERVVTPSGVRQGTVSPEQPQRRGSIFRQVIAHGSMGMQRMQLDELRDGQRGVQSPGALAHGSFYGGVPQPQYQEHRPPPVQTGEHGGDGRMPPAQAPQYAGGEQLDAGGDSPPYGYPNYGQSKLSIRDFDGKETYKGFGAGFEQWGLMFIGEVDMAERACGFRWPEEVKLNKLGQHLVGKAGRFFHEQAHTWWTIYPFLFFASEQMNATFTVRLSMQDAAVMFTTPKDTARSWTYHFLYLIALMRPTDASPAMVLQNIIYHASPRFSLTLLGRYNETWPDLMLHAQELVQFAQRFDTDAMNRKGAGKDVVNAVSDTRQCYNCGKTGHIARVCPHPKRQKKPEGGGANAERLDARSNRMTKRGRELERGQRHLKIKDARVLRDAKDCAETELLTQPDGNQRQVTHHIPRRRRRCSLVDYHQQCLLRTNADTQFAVFTISNVYYVPTLTRNLLSLGQPGKRGCALTEKHGGLVITNGGEPVFRERVEHDVLVADLTAIRSTPQASVTLAMSSSLAPTVADFVQYGLLMH</sequence>
<dbReference type="GO" id="GO:0008270">
    <property type="term" value="F:zinc ion binding"/>
    <property type="evidence" value="ECO:0007669"/>
    <property type="project" value="UniProtKB-KW"/>
</dbReference>
<keyword evidence="1" id="KW-0862">Zinc</keyword>
<dbReference type="AlphaFoldDB" id="A0A6A3MV70"/>
<evidence type="ECO:0000313" key="4">
    <source>
        <dbReference type="EMBL" id="KAE9032724.1"/>
    </source>
</evidence>
<dbReference type="Proteomes" id="UP000429607">
    <property type="component" value="Unassembled WGS sequence"/>
</dbReference>
<dbReference type="GO" id="GO:0003676">
    <property type="term" value="F:nucleic acid binding"/>
    <property type="evidence" value="ECO:0007669"/>
    <property type="project" value="InterPro"/>
</dbReference>
<dbReference type="InterPro" id="IPR001878">
    <property type="entry name" value="Znf_CCHC"/>
</dbReference>
<dbReference type="Pfam" id="PF00098">
    <property type="entry name" value="zf-CCHC"/>
    <property type="match status" value="1"/>
</dbReference>
<dbReference type="Gene3D" id="4.10.60.10">
    <property type="entry name" value="Zinc finger, CCHC-type"/>
    <property type="match status" value="1"/>
</dbReference>
<dbReference type="InterPro" id="IPR036875">
    <property type="entry name" value="Znf_CCHC_sf"/>
</dbReference>
<feature type="region of interest" description="Disordered" evidence="2">
    <location>
        <begin position="78"/>
        <end position="141"/>
    </location>
</feature>
<organism evidence="4 5">
    <name type="scientific">Phytophthora rubi</name>
    <dbReference type="NCBI Taxonomy" id="129364"/>
    <lineage>
        <taxon>Eukaryota</taxon>
        <taxon>Sar</taxon>
        <taxon>Stramenopiles</taxon>
        <taxon>Oomycota</taxon>
        <taxon>Peronosporomycetes</taxon>
        <taxon>Peronosporales</taxon>
        <taxon>Peronosporaceae</taxon>
        <taxon>Phytophthora</taxon>
    </lineage>
</organism>
<evidence type="ECO:0000256" key="2">
    <source>
        <dbReference type="SAM" id="MobiDB-lite"/>
    </source>
</evidence>
<dbReference type="SUPFAM" id="SSF57756">
    <property type="entry name" value="Retrovirus zinc finger-like domains"/>
    <property type="match status" value="1"/>
</dbReference>
<gene>
    <name evidence="4" type="ORF">PR001_g10476</name>
</gene>
<keyword evidence="1" id="KW-0863">Zinc-finger</keyword>
<protein>
    <recommendedName>
        <fullName evidence="3">CCHC-type domain-containing protein</fullName>
    </recommendedName>
</protein>
<evidence type="ECO:0000313" key="5">
    <source>
        <dbReference type="Proteomes" id="UP000429607"/>
    </source>
</evidence>
<proteinExistence type="predicted"/>
<keyword evidence="1" id="KW-0479">Metal-binding</keyword>
<evidence type="ECO:0000259" key="3">
    <source>
        <dbReference type="PROSITE" id="PS50158"/>
    </source>
</evidence>
<reference evidence="4 5" key="1">
    <citation type="submission" date="2018-09" db="EMBL/GenBank/DDBJ databases">
        <title>Genomic investigation of the strawberry pathogen Phytophthora fragariae indicates pathogenicity is determined by transcriptional variation in three key races.</title>
        <authorList>
            <person name="Adams T.M."/>
            <person name="Armitage A.D."/>
            <person name="Sobczyk M.K."/>
            <person name="Bates H.J."/>
            <person name="Dunwell J.M."/>
            <person name="Nellist C.F."/>
            <person name="Harrison R.J."/>
        </authorList>
    </citation>
    <scope>NUCLEOTIDE SEQUENCE [LARGE SCALE GENOMIC DNA]</scope>
    <source>
        <strain evidence="4 5">SCRP249</strain>
    </source>
</reference>
<dbReference type="PROSITE" id="PS50158">
    <property type="entry name" value="ZF_CCHC"/>
    <property type="match status" value="1"/>
</dbReference>
<dbReference type="SMART" id="SM00343">
    <property type="entry name" value="ZnF_C2HC"/>
    <property type="match status" value="1"/>
</dbReference>